<comment type="caution">
    <text evidence="2">The sequence shown here is derived from an EMBL/GenBank/DDBJ whole genome shotgun (WGS) entry which is preliminary data.</text>
</comment>
<dbReference type="EMBL" id="JARPYR010000049">
    <property type="protein sequence ID" value="MDT2598040.1"/>
    <property type="molecule type" value="Genomic_DNA"/>
</dbReference>
<reference evidence="2 3" key="1">
    <citation type="submission" date="2023-03" db="EMBL/GenBank/DDBJ databases">
        <authorList>
            <person name="Shen W."/>
            <person name="Cai J."/>
        </authorList>
    </citation>
    <scope>NUCLEOTIDE SEQUENCE [LARGE SCALE GENOMIC DNA]</scope>
    <source>
        <strain evidence="2 3">P72-2</strain>
    </source>
</reference>
<proteinExistence type="predicted"/>
<name>A0ABU3ET48_9ENTE</name>
<protein>
    <submittedName>
        <fullName evidence="2">Uncharacterized protein</fullName>
    </submittedName>
</protein>
<keyword evidence="1" id="KW-1133">Transmembrane helix</keyword>
<feature type="transmembrane region" description="Helical" evidence="1">
    <location>
        <begin position="21"/>
        <end position="43"/>
    </location>
</feature>
<gene>
    <name evidence="2" type="ORF">P7D39_13650</name>
</gene>
<evidence type="ECO:0000313" key="3">
    <source>
        <dbReference type="Proteomes" id="UP001256547"/>
    </source>
</evidence>
<organism evidence="2 3">
    <name type="scientific">Enterococcus dongliensis</name>
    <dbReference type="NCBI Taxonomy" id="2559925"/>
    <lineage>
        <taxon>Bacteria</taxon>
        <taxon>Bacillati</taxon>
        <taxon>Bacillota</taxon>
        <taxon>Bacilli</taxon>
        <taxon>Lactobacillales</taxon>
        <taxon>Enterococcaceae</taxon>
        <taxon>Enterococcus</taxon>
    </lineage>
</organism>
<accession>A0ABU3ET48</accession>
<keyword evidence="3" id="KW-1185">Reference proteome</keyword>
<feature type="transmembrane region" description="Helical" evidence="1">
    <location>
        <begin position="49"/>
        <end position="71"/>
    </location>
</feature>
<evidence type="ECO:0000256" key="1">
    <source>
        <dbReference type="SAM" id="Phobius"/>
    </source>
</evidence>
<keyword evidence="1" id="KW-0472">Membrane</keyword>
<sequence>MTEEELSVLNRIKEWSVLLKIYYGILFFSFVTVGLVSLLLTLLSLWTNMMLFLSLLLLFFLGLGGVGTAILDDYKWSLFSGICRRMKKSATVESYECWKKEMNRGIQKSLAIDTRLFPMALKCIQVEYECCLDDHRFCQINVGKRRVDLLPNDWMAINCANLLRFDLIYLIDSVFH</sequence>
<dbReference type="Proteomes" id="UP001256547">
    <property type="component" value="Unassembled WGS sequence"/>
</dbReference>
<evidence type="ECO:0000313" key="2">
    <source>
        <dbReference type="EMBL" id="MDT2598040.1"/>
    </source>
</evidence>
<dbReference type="RefSeq" id="WP_225600009.1">
    <property type="nucleotide sequence ID" value="NZ_JARPYR010000049.1"/>
</dbReference>
<keyword evidence="1" id="KW-0812">Transmembrane</keyword>